<dbReference type="InterPro" id="IPR011864">
    <property type="entry name" value="Phosphate_PstC"/>
</dbReference>
<evidence type="ECO:0000256" key="10">
    <source>
        <dbReference type="RuleBase" id="RU363054"/>
    </source>
</evidence>
<evidence type="ECO:0000313" key="12">
    <source>
        <dbReference type="EMBL" id="GAA0748756.1"/>
    </source>
</evidence>
<reference evidence="12 13" key="1">
    <citation type="journal article" date="2019" name="Int. J. Syst. Evol. Microbiol.">
        <title>The Global Catalogue of Microorganisms (GCM) 10K type strain sequencing project: providing services to taxonomists for standard genome sequencing and annotation.</title>
        <authorList>
            <consortium name="The Broad Institute Genomics Platform"/>
            <consortium name="The Broad Institute Genome Sequencing Center for Infectious Disease"/>
            <person name="Wu L."/>
            <person name="Ma J."/>
        </authorList>
    </citation>
    <scope>NUCLEOTIDE SEQUENCE [LARGE SCALE GENOMIC DNA]</scope>
    <source>
        <strain evidence="12 13">JCM 15503</strain>
    </source>
</reference>
<dbReference type="NCBIfam" id="TIGR02138">
    <property type="entry name" value="phosphate_pstC"/>
    <property type="match status" value="1"/>
</dbReference>
<comment type="subcellular location">
    <subcellularLocation>
        <location evidence="10">Cell inner membrane</location>
        <topology evidence="10">Multi-pass membrane protein</topology>
    </subcellularLocation>
    <subcellularLocation>
        <location evidence="1 9">Cell membrane</location>
        <topology evidence="1 9">Multi-pass membrane protein</topology>
    </subcellularLocation>
</comment>
<comment type="function">
    <text evidence="10">Part of the binding-protein-dependent transport system for phosphate; probably responsible for the translocation of the substrate across the membrane.</text>
</comment>
<comment type="similarity">
    <text evidence="2 10">Belongs to the binding-protein-dependent transport system permease family. CysTW subfamily.</text>
</comment>
<dbReference type="Pfam" id="PF00528">
    <property type="entry name" value="BPD_transp_1"/>
    <property type="match status" value="1"/>
</dbReference>
<feature type="transmembrane region" description="Helical" evidence="9">
    <location>
        <begin position="230"/>
        <end position="251"/>
    </location>
</feature>
<dbReference type="EMBL" id="BAAAEW010000008">
    <property type="protein sequence ID" value="GAA0748756.1"/>
    <property type="molecule type" value="Genomic_DNA"/>
</dbReference>
<dbReference type="InterPro" id="IPR000515">
    <property type="entry name" value="MetI-like"/>
</dbReference>
<sequence>MPAHSLPSDIEMVRTSPAGRPGSRRMRAPWADRLFSLAAHSAAWLTLALLLGILISLVVGAMPAIREYGFSFLWRTEWDPVGDHYGGLVMIYGTLMTSVIALLIAVPVSFGIALFLTELSPNWLKRPLGIAVELLAAVPSIVYGMWGLLVFSPLLATYVQQPLQHLFKGVPVLGAFFSGPPVGIGLLSAGIILAIMIIPFIASVMRDVFEVTPPMLKESAYGLGSTTWEVMFKVVLPFTKTGVVGGIMLGLGRALGETMAVTFLIGNANQLNSLSLFEPANSITSALANEFAEAGEGLHQASLIYLGLVLFFITFVVLACSKLLLARLKKNEGSRT</sequence>
<dbReference type="Proteomes" id="UP001500279">
    <property type="component" value="Unassembled WGS sequence"/>
</dbReference>
<feature type="transmembrane region" description="Helical" evidence="9">
    <location>
        <begin position="303"/>
        <end position="325"/>
    </location>
</feature>
<dbReference type="Gene3D" id="1.10.3720.10">
    <property type="entry name" value="MetI-like"/>
    <property type="match status" value="1"/>
</dbReference>
<dbReference type="SUPFAM" id="SSF161098">
    <property type="entry name" value="MetI-like"/>
    <property type="match status" value="1"/>
</dbReference>
<feature type="transmembrane region" description="Helical" evidence="9">
    <location>
        <begin position="184"/>
        <end position="209"/>
    </location>
</feature>
<name>A0ABN1JXN4_9BURK</name>
<feature type="transmembrane region" description="Helical" evidence="9">
    <location>
        <begin position="128"/>
        <end position="149"/>
    </location>
</feature>
<evidence type="ECO:0000256" key="9">
    <source>
        <dbReference type="RuleBase" id="RU363032"/>
    </source>
</evidence>
<evidence type="ECO:0000256" key="3">
    <source>
        <dbReference type="ARBA" id="ARBA00022448"/>
    </source>
</evidence>
<evidence type="ECO:0000256" key="7">
    <source>
        <dbReference type="ARBA" id="ARBA00022989"/>
    </source>
</evidence>
<dbReference type="InterPro" id="IPR051124">
    <property type="entry name" value="Phosphate_Transport_Permease"/>
</dbReference>
<keyword evidence="8 9" id="KW-0472">Membrane</keyword>
<evidence type="ECO:0000259" key="11">
    <source>
        <dbReference type="PROSITE" id="PS50928"/>
    </source>
</evidence>
<dbReference type="NCBIfam" id="NF008435">
    <property type="entry name" value="PRK11275.1"/>
    <property type="match status" value="1"/>
</dbReference>
<feature type="transmembrane region" description="Helical" evidence="9">
    <location>
        <begin position="85"/>
        <end position="116"/>
    </location>
</feature>
<dbReference type="PROSITE" id="PS50928">
    <property type="entry name" value="ABC_TM1"/>
    <property type="match status" value="1"/>
</dbReference>
<feature type="transmembrane region" description="Helical" evidence="9">
    <location>
        <begin position="34"/>
        <end position="65"/>
    </location>
</feature>
<dbReference type="InterPro" id="IPR035906">
    <property type="entry name" value="MetI-like_sf"/>
</dbReference>
<keyword evidence="13" id="KW-1185">Reference proteome</keyword>
<evidence type="ECO:0000256" key="1">
    <source>
        <dbReference type="ARBA" id="ARBA00004651"/>
    </source>
</evidence>
<keyword evidence="10" id="KW-0997">Cell inner membrane</keyword>
<dbReference type="PANTHER" id="PTHR30425">
    <property type="entry name" value="PHOSPHATE TRANSPORT SYSTEM PERMEASE PROTEIN PST"/>
    <property type="match status" value="1"/>
</dbReference>
<feature type="domain" description="ABC transmembrane type-1" evidence="11">
    <location>
        <begin position="91"/>
        <end position="321"/>
    </location>
</feature>
<evidence type="ECO:0000313" key="13">
    <source>
        <dbReference type="Proteomes" id="UP001500279"/>
    </source>
</evidence>
<organism evidence="12 13">
    <name type="scientific">Ideonella azotifigens</name>
    <dbReference type="NCBI Taxonomy" id="513160"/>
    <lineage>
        <taxon>Bacteria</taxon>
        <taxon>Pseudomonadati</taxon>
        <taxon>Pseudomonadota</taxon>
        <taxon>Betaproteobacteria</taxon>
        <taxon>Burkholderiales</taxon>
        <taxon>Sphaerotilaceae</taxon>
        <taxon>Ideonella</taxon>
    </lineage>
</organism>
<keyword evidence="6 9" id="KW-0812">Transmembrane</keyword>
<evidence type="ECO:0000256" key="4">
    <source>
        <dbReference type="ARBA" id="ARBA00022475"/>
    </source>
</evidence>
<evidence type="ECO:0000256" key="5">
    <source>
        <dbReference type="ARBA" id="ARBA00022592"/>
    </source>
</evidence>
<keyword evidence="7 9" id="KW-1133">Transmembrane helix</keyword>
<dbReference type="PANTHER" id="PTHR30425:SF1">
    <property type="entry name" value="PHOSPHATE TRANSPORT SYSTEM PERMEASE PROTEIN PSTC"/>
    <property type="match status" value="1"/>
</dbReference>
<keyword evidence="3 9" id="KW-0813">Transport</keyword>
<protein>
    <recommendedName>
        <fullName evidence="10">Phosphate transport system permease protein</fullName>
    </recommendedName>
</protein>
<comment type="caution">
    <text evidence="12">The sequence shown here is derived from an EMBL/GenBank/DDBJ whole genome shotgun (WGS) entry which is preliminary data.</text>
</comment>
<evidence type="ECO:0000256" key="2">
    <source>
        <dbReference type="ARBA" id="ARBA00007069"/>
    </source>
</evidence>
<evidence type="ECO:0000256" key="6">
    <source>
        <dbReference type="ARBA" id="ARBA00022692"/>
    </source>
</evidence>
<keyword evidence="4" id="KW-1003">Cell membrane</keyword>
<accession>A0ABN1JXN4</accession>
<keyword evidence="5 10" id="KW-0592">Phosphate transport</keyword>
<dbReference type="CDD" id="cd06261">
    <property type="entry name" value="TM_PBP2"/>
    <property type="match status" value="1"/>
</dbReference>
<proteinExistence type="inferred from homology"/>
<gene>
    <name evidence="12" type="primary">pstC</name>
    <name evidence="12" type="ORF">GCM10009107_18670</name>
</gene>
<evidence type="ECO:0000256" key="8">
    <source>
        <dbReference type="ARBA" id="ARBA00023136"/>
    </source>
</evidence>